<sequence length="131" mass="14116">MDGTRNLAGNGESDRAPIPGTPLFDGEAAGRGYQLNAMCYSFNDARNRAAFLEDEAGYCDRFGLTPQQRDAVAARNVLAMIEAGGNIYYLAKLAGIFGFNVQDVGAQQTGMTVEAFKQMLLDRALPVQEGE</sequence>
<dbReference type="GO" id="GO:0051213">
    <property type="term" value="F:dioxygenase activity"/>
    <property type="evidence" value="ECO:0007669"/>
    <property type="project" value="UniProtKB-KW"/>
</dbReference>
<gene>
    <name evidence="3" type="ORF">SAMN06295987_104191</name>
</gene>
<dbReference type="AlphaFoldDB" id="A0A1U6I528"/>
<evidence type="ECO:0000313" key="4">
    <source>
        <dbReference type="Proteomes" id="UP000190989"/>
    </source>
</evidence>
<evidence type="ECO:0000256" key="1">
    <source>
        <dbReference type="SAM" id="MobiDB-lite"/>
    </source>
</evidence>
<dbReference type="EMBL" id="FVZE01000004">
    <property type="protein sequence ID" value="SLK03097.1"/>
    <property type="molecule type" value="Genomic_DNA"/>
</dbReference>
<feature type="domain" description="Extradiol ring-cleavage dioxygenase LigAB LigA subunit" evidence="2">
    <location>
        <begin position="35"/>
        <end position="120"/>
    </location>
</feature>
<dbReference type="InterPro" id="IPR036622">
    <property type="entry name" value="LigA_sf"/>
</dbReference>
<dbReference type="SUPFAM" id="SSF48076">
    <property type="entry name" value="LigA subunit of an aromatic-ring-opening dioxygenase LigAB"/>
    <property type="match status" value="1"/>
</dbReference>
<evidence type="ECO:0000313" key="3">
    <source>
        <dbReference type="EMBL" id="SLK03097.1"/>
    </source>
</evidence>
<proteinExistence type="predicted"/>
<evidence type="ECO:0000259" key="2">
    <source>
        <dbReference type="Pfam" id="PF07746"/>
    </source>
</evidence>
<keyword evidence="3" id="KW-0223">Dioxygenase</keyword>
<feature type="region of interest" description="Disordered" evidence="1">
    <location>
        <begin position="1"/>
        <end position="22"/>
    </location>
</feature>
<organism evidence="3 4">
    <name type="scientific">Novosphingobium mathurense</name>
    <dbReference type="NCBI Taxonomy" id="428990"/>
    <lineage>
        <taxon>Bacteria</taxon>
        <taxon>Pseudomonadati</taxon>
        <taxon>Pseudomonadota</taxon>
        <taxon>Alphaproteobacteria</taxon>
        <taxon>Sphingomonadales</taxon>
        <taxon>Sphingomonadaceae</taxon>
        <taxon>Novosphingobium</taxon>
    </lineage>
</organism>
<keyword evidence="3" id="KW-0560">Oxidoreductase</keyword>
<dbReference type="Gene3D" id="1.10.700.10">
    <property type="entry name" value="Dioxygenase LigAB, LigA subunit"/>
    <property type="match status" value="1"/>
</dbReference>
<dbReference type="Pfam" id="PF07746">
    <property type="entry name" value="LigA"/>
    <property type="match status" value="1"/>
</dbReference>
<protein>
    <submittedName>
        <fullName evidence="3">Protocatechuate 4,5-dioxygenase alpha subunit</fullName>
    </submittedName>
</protein>
<keyword evidence="4" id="KW-1185">Reference proteome</keyword>
<dbReference type="InterPro" id="IPR011986">
    <property type="entry name" value="Xdiol_dOase_LigA"/>
</dbReference>
<dbReference type="RefSeq" id="WP_079730860.1">
    <property type="nucleotide sequence ID" value="NZ_FVZE01000004.1"/>
</dbReference>
<dbReference type="Proteomes" id="UP000190989">
    <property type="component" value="Unassembled WGS sequence"/>
</dbReference>
<accession>A0A1U6I528</accession>
<reference evidence="4" key="1">
    <citation type="submission" date="2017-02" db="EMBL/GenBank/DDBJ databases">
        <authorList>
            <person name="Varghese N."/>
            <person name="Submissions S."/>
        </authorList>
    </citation>
    <scope>NUCLEOTIDE SEQUENCE [LARGE SCALE GENOMIC DNA]</scope>
    <source>
        <strain evidence="4">SM117</strain>
    </source>
</reference>
<dbReference type="NCBIfam" id="NF009918">
    <property type="entry name" value="PRK13378.1"/>
    <property type="match status" value="1"/>
</dbReference>
<dbReference type="STRING" id="428990.SAMN06295987_104191"/>
<name>A0A1U6I528_9SPHN</name>